<name>A1ZJD3_MICM2</name>
<accession>A1ZJD3</accession>
<dbReference type="RefSeq" id="WP_002696163.1">
    <property type="nucleotide sequence ID" value="NZ_AAWS01000010.1"/>
</dbReference>
<keyword evidence="2" id="KW-0449">Lipoprotein</keyword>
<feature type="compositionally biased region" description="Basic and acidic residues" evidence="1">
    <location>
        <begin position="46"/>
        <end position="74"/>
    </location>
</feature>
<evidence type="ECO:0000313" key="2">
    <source>
        <dbReference type="EMBL" id="EAY29669.1"/>
    </source>
</evidence>
<dbReference type="EMBL" id="AAWS01000010">
    <property type="protein sequence ID" value="EAY29669.1"/>
    <property type="molecule type" value="Genomic_DNA"/>
</dbReference>
<evidence type="ECO:0000256" key="1">
    <source>
        <dbReference type="SAM" id="MobiDB-lite"/>
    </source>
</evidence>
<feature type="region of interest" description="Disordered" evidence="1">
    <location>
        <begin position="24"/>
        <end position="78"/>
    </location>
</feature>
<proteinExistence type="predicted"/>
<gene>
    <name evidence="2" type="ORF">M23134_00553</name>
</gene>
<reference evidence="2 3" key="1">
    <citation type="submission" date="2007-01" db="EMBL/GenBank/DDBJ databases">
        <authorList>
            <person name="Haygood M."/>
            <person name="Podell S."/>
            <person name="Anderson C."/>
            <person name="Hopkinson B."/>
            <person name="Roe K."/>
            <person name="Barbeau K."/>
            <person name="Gaasterland T."/>
            <person name="Ferriera S."/>
            <person name="Johnson J."/>
            <person name="Kravitz S."/>
            <person name="Beeson K."/>
            <person name="Sutton G."/>
            <person name="Rogers Y.-H."/>
            <person name="Friedman R."/>
            <person name="Frazier M."/>
            <person name="Venter J.C."/>
        </authorList>
    </citation>
    <scope>NUCLEOTIDE SEQUENCE [LARGE SCALE GENOMIC DNA]</scope>
    <source>
        <strain evidence="2 3">ATCC 23134</strain>
    </source>
</reference>
<evidence type="ECO:0000313" key="3">
    <source>
        <dbReference type="Proteomes" id="UP000004095"/>
    </source>
</evidence>
<comment type="caution">
    <text evidence="2">The sequence shown here is derived from an EMBL/GenBank/DDBJ whole genome shotgun (WGS) entry which is preliminary data.</text>
</comment>
<sequence length="241" mass="27150">MHKFILLISLAIWVSACNSDQKDKQQTQAHKKKLEEASLAQSQEKLPQKNVKEAPEVKEGDEGYLVEHPEKKDANAQSRMSAIERLKLKGSAQLEYAKKDFQVLREDTTITIDNNAFVIHFQTTCLNDGGVAQEVIPMDGRDHRTYLISHNYKTEVSVKLNGKSTGKDIIQKDLFKGHLNADFLRKSIIRHPQFVKFNEDNAEAIFSFMVGVPHTDWVALATVGVGQFGKSRVIKVESLGM</sequence>
<dbReference type="PROSITE" id="PS51257">
    <property type="entry name" value="PROKAR_LIPOPROTEIN"/>
    <property type="match status" value="1"/>
</dbReference>
<dbReference type="AlphaFoldDB" id="A1ZJD3"/>
<dbReference type="OrthoDB" id="9871978at2"/>
<dbReference type="Gene3D" id="2.40.128.510">
    <property type="entry name" value="Protein of unknown function DUF4738"/>
    <property type="match status" value="1"/>
</dbReference>
<dbReference type="Proteomes" id="UP000004095">
    <property type="component" value="Unassembled WGS sequence"/>
</dbReference>
<keyword evidence="3" id="KW-1185">Reference proteome</keyword>
<protein>
    <submittedName>
        <fullName evidence="2">Lipoprotein, putative</fullName>
    </submittedName>
</protein>
<organism evidence="2 3">
    <name type="scientific">Microscilla marina ATCC 23134</name>
    <dbReference type="NCBI Taxonomy" id="313606"/>
    <lineage>
        <taxon>Bacteria</taxon>
        <taxon>Pseudomonadati</taxon>
        <taxon>Bacteroidota</taxon>
        <taxon>Cytophagia</taxon>
        <taxon>Cytophagales</taxon>
        <taxon>Microscillaceae</taxon>
        <taxon>Microscilla</taxon>
    </lineage>
</organism>